<comment type="caution">
    <text evidence="1">The sequence shown here is derived from an EMBL/GenBank/DDBJ whole genome shotgun (WGS) entry which is preliminary data.</text>
</comment>
<protein>
    <submittedName>
        <fullName evidence="1">Uncharacterized protein</fullName>
    </submittedName>
</protein>
<proteinExistence type="predicted"/>
<dbReference type="Proteomes" id="UP000193498">
    <property type="component" value="Unassembled WGS sequence"/>
</dbReference>
<organism evidence="1 2">
    <name type="scientific">Basidiobolus meristosporus CBS 931.73</name>
    <dbReference type="NCBI Taxonomy" id="1314790"/>
    <lineage>
        <taxon>Eukaryota</taxon>
        <taxon>Fungi</taxon>
        <taxon>Fungi incertae sedis</taxon>
        <taxon>Zoopagomycota</taxon>
        <taxon>Entomophthoromycotina</taxon>
        <taxon>Basidiobolomycetes</taxon>
        <taxon>Basidiobolales</taxon>
        <taxon>Basidiobolaceae</taxon>
        <taxon>Basidiobolus</taxon>
    </lineage>
</organism>
<dbReference type="EMBL" id="MCFE01000131">
    <property type="protein sequence ID" value="ORX97536.1"/>
    <property type="molecule type" value="Genomic_DNA"/>
</dbReference>
<evidence type="ECO:0000313" key="1">
    <source>
        <dbReference type="EMBL" id="ORX97536.1"/>
    </source>
</evidence>
<keyword evidence="2" id="KW-1185">Reference proteome</keyword>
<gene>
    <name evidence="1" type="ORF">K493DRAFT_300399</name>
</gene>
<accession>A0A1Y1YIH9</accession>
<name>A0A1Y1YIH9_9FUNG</name>
<reference evidence="1 2" key="1">
    <citation type="submission" date="2016-07" db="EMBL/GenBank/DDBJ databases">
        <title>Pervasive Adenine N6-methylation of Active Genes in Fungi.</title>
        <authorList>
            <consortium name="DOE Joint Genome Institute"/>
            <person name="Mondo S.J."/>
            <person name="Dannebaum R.O."/>
            <person name="Kuo R.C."/>
            <person name="Labutti K."/>
            <person name="Haridas S."/>
            <person name="Kuo A."/>
            <person name="Salamov A."/>
            <person name="Ahrendt S.R."/>
            <person name="Lipzen A."/>
            <person name="Sullivan W."/>
            <person name="Andreopoulos W.B."/>
            <person name="Clum A."/>
            <person name="Lindquist E."/>
            <person name="Daum C."/>
            <person name="Ramamoorthy G.K."/>
            <person name="Gryganskyi A."/>
            <person name="Culley D."/>
            <person name="Magnuson J.K."/>
            <person name="James T.Y."/>
            <person name="O'Malley M.A."/>
            <person name="Stajich J.E."/>
            <person name="Spatafora J.W."/>
            <person name="Visel A."/>
            <person name="Grigoriev I.V."/>
        </authorList>
    </citation>
    <scope>NUCLEOTIDE SEQUENCE [LARGE SCALE GENOMIC DNA]</scope>
    <source>
        <strain evidence="1 2">CBS 931.73</strain>
    </source>
</reference>
<dbReference type="InParanoid" id="A0A1Y1YIH9"/>
<evidence type="ECO:0000313" key="2">
    <source>
        <dbReference type="Proteomes" id="UP000193498"/>
    </source>
</evidence>
<dbReference type="AlphaFoldDB" id="A0A1Y1YIH9"/>
<sequence>MIRCDVASSDCSGTLGLSNYLSAVFVPSLYASTYVRTSGGPEPSTSHTFALTLSNLELLHASHLVKWLLLLYARLENSQINNSAPMCGHEAPHLIHLGQTWKRSSTSPGGIPVSQMGHCSPGHQFECLAGAYGLKFPAANALFQMGALP</sequence>